<evidence type="ECO:0000259" key="5">
    <source>
        <dbReference type="PROSITE" id="PS51698"/>
    </source>
</evidence>
<dbReference type="InterPro" id="IPR002035">
    <property type="entry name" value="VWF_A"/>
</dbReference>
<dbReference type="InterPro" id="IPR036465">
    <property type="entry name" value="vWFA_dom_sf"/>
</dbReference>
<dbReference type="CDD" id="cd23833">
    <property type="entry name" value="UBCc_ApmR795-like"/>
    <property type="match status" value="1"/>
</dbReference>
<dbReference type="InterPro" id="IPR003613">
    <property type="entry name" value="Ubox_domain"/>
</dbReference>
<dbReference type="InterPro" id="IPR016135">
    <property type="entry name" value="UBQ-conjugating_enzyme/RWD"/>
</dbReference>
<evidence type="ECO:0000313" key="7">
    <source>
        <dbReference type="Proteomes" id="UP000027265"/>
    </source>
</evidence>
<dbReference type="PROSITE" id="PS50234">
    <property type="entry name" value="VWFA"/>
    <property type="match status" value="1"/>
</dbReference>
<dbReference type="PROSITE" id="PS50127">
    <property type="entry name" value="UBC_2"/>
    <property type="match status" value="1"/>
</dbReference>
<feature type="compositionally biased region" description="Low complexity" evidence="2">
    <location>
        <begin position="102"/>
        <end position="111"/>
    </location>
</feature>
<accession>A0A067PKG2</accession>
<dbReference type="Pfam" id="PF04564">
    <property type="entry name" value="U-box"/>
    <property type="match status" value="1"/>
</dbReference>
<evidence type="ECO:0000256" key="2">
    <source>
        <dbReference type="SAM" id="MobiDB-lite"/>
    </source>
</evidence>
<dbReference type="InterPro" id="IPR000608">
    <property type="entry name" value="UBC"/>
</dbReference>
<protein>
    <recommendedName>
        <fullName evidence="8">RING-type E3 ubiquitin transferase</fullName>
    </recommendedName>
</protein>
<dbReference type="PANTHER" id="PTHR24067">
    <property type="entry name" value="UBIQUITIN-CONJUGATING ENZYME E2"/>
    <property type="match status" value="1"/>
</dbReference>
<dbReference type="STRING" id="933084.A0A067PKG2"/>
<dbReference type="OrthoDB" id="10069349at2759"/>
<keyword evidence="1" id="KW-0833">Ubl conjugation pathway</keyword>
<gene>
    <name evidence="6" type="ORF">JAAARDRAFT_37425</name>
</gene>
<proteinExistence type="predicted"/>
<dbReference type="GO" id="GO:0016567">
    <property type="term" value="P:protein ubiquitination"/>
    <property type="evidence" value="ECO:0007669"/>
    <property type="project" value="InterPro"/>
</dbReference>
<dbReference type="InParanoid" id="A0A067PKG2"/>
<dbReference type="EMBL" id="KL197725">
    <property type="protein sequence ID" value="KDQ55403.1"/>
    <property type="molecule type" value="Genomic_DNA"/>
</dbReference>
<keyword evidence="7" id="KW-1185">Reference proteome</keyword>
<sequence>MYRIRLHFDTGPSTGRGILIPIESTKSIADLAEEASAEYYDSSEEERVADPKKLVFTLPDGTGLRFRDKIAHVLDSGDTVHVRHTEDTVQVTKALESRDGNAKGAPAGKPSPAKPPKSWEDVDDPMLGEDNRKRVVVAFRSAQLARNDGHEAPTQALGFGGNAVSVKLTMDIIRREAAVALGWSGFDDDAMIMDDPPLFDVEEDSMRGTCSCTLANQVLNQGVFDHLHCRKEIDGSTCDVEECKYSHARIASDTYVSSVADFECAICTEMLGFPCERCLNRPEDKGKDPSLILCCPLVQNAGCGHLFHAHCYFSQQDASRCPAGCPAAQYGKEPVDFTAPDSHILVVHSGSVIERVEIPEGFRGEGVLTLVDTQVLEVLQNRFEKQKGLVARMYQRNRDGLVRFHKSTTVSICCSSRHAEPDGCIRLELSPLPKRRAVNLPVDLHTASSPIYNINPEETIESLGLDLGVEHGAQVLIYVVKRPQSVEEEEVALEKVGKAKLYSNSPHWLPEVKQTDRGMAAFLSNLLIFCHLLGNGNDVKTQKRRALMYFMGLTRFPPAVRALYILMKNDTPTLEERRALSAAFYHLSLDMPPPYASGDRKRVFEVARLIFGTILLRAQGDFALPSSAAKPSEVDLCKEVNLCCEGTGERLRTPVILGDKTVEEEYANNRQSGFLFDPSAPPTIMGEVSPEFATLLRRTWRSVSWLVQFDTDVEISVLFTRSIHQDFNLAIRSVNTTDLKTYAPLSIKQRAITPALTLDDVGFNTVYISRGGACGAEDTVFLRPCHGEMIVDVNLVAARLEPVIRQRQAVGEWNVDAFADSEGAQVDARPVEEAVVVCLDLSRSMEKPFEKPQARNNQDGDDEDADGDRLARKALKDSFNTRGTITNDDLYTTASDVLSNLDCLPNIARLIPNRDTNPATARAMAGKVLNELAILHTRLHLTGSRNMFIARFRQFRIEKFVLAIENAAIKDRLITHLFTILDRCTEARSTSDTDLPPKAFLCPLSGKIMSAPVRASDGHVYERANLETWRVHRSSSPLDPSVQLSGSPTAVPALTRSIKQWIRKHSRQPPYRCEPLLVEITGLSSGTMTYVALSDNYSILSILLDIWKFKDMSPTLIELWSDLVDSGDGQQQGTLLDFERKVSGLDQTRQPAVSGADQLMMSKISLEPGMWSYRPGRNEEQLKRSRYMSRLDVAKQAFDAFVNKLQAFDLPVALGLVTFGKSVEIKQEITMIKENFRDQIRHVEADGDTPLIDSLSMAESMLTQYKREHPSARLRIVCLTDGVDVGSKAEPHAVCAKLQRGRIKLDSVNFQGPSGDLSLHAIAVATTGYSFRVTSLENALAIVELETVLSSKDRVETPTKPLVTSAMNLRSHRWQPRDEVTVYEFPGRKPHVRLMSTVVSAQKKLATTTIPTSMGRTKRLMEELRQVVNSPHPAIDVYACDEDIGFWKAVIEAPEGSPYVGGCFLLYVDFPTEYPQRPPEVRFITKILHPNINRHGKVCHAALDRSWVASMSMTTIFQVVYSLLLTPDTDNPLDLHATMEYNDDTGQHALKLSEMVQTFASKKRDEWRAELDP</sequence>
<evidence type="ECO:0008006" key="8">
    <source>
        <dbReference type="Google" id="ProtNLM"/>
    </source>
</evidence>
<feature type="domain" description="UBC core" evidence="3">
    <location>
        <begin position="1415"/>
        <end position="1561"/>
    </location>
</feature>
<dbReference type="Proteomes" id="UP000027265">
    <property type="component" value="Unassembled WGS sequence"/>
</dbReference>
<dbReference type="PROSITE" id="PS51698">
    <property type="entry name" value="U_BOX"/>
    <property type="match status" value="1"/>
</dbReference>
<feature type="region of interest" description="Disordered" evidence="2">
    <location>
        <begin position="95"/>
        <end position="126"/>
    </location>
</feature>
<dbReference type="SMART" id="SM00212">
    <property type="entry name" value="UBCc"/>
    <property type="match status" value="1"/>
</dbReference>
<dbReference type="InterPro" id="IPR013083">
    <property type="entry name" value="Znf_RING/FYVE/PHD"/>
</dbReference>
<dbReference type="Gene3D" id="3.30.40.10">
    <property type="entry name" value="Zinc/RING finger domain, C3HC4 (zinc finger)"/>
    <property type="match status" value="1"/>
</dbReference>
<dbReference type="GO" id="GO:0004842">
    <property type="term" value="F:ubiquitin-protein transferase activity"/>
    <property type="evidence" value="ECO:0007669"/>
    <property type="project" value="InterPro"/>
</dbReference>
<evidence type="ECO:0000259" key="4">
    <source>
        <dbReference type="PROSITE" id="PS50234"/>
    </source>
</evidence>
<feature type="domain" description="VWFA" evidence="4">
    <location>
        <begin position="1182"/>
        <end position="1349"/>
    </location>
</feature>
<dbReference type="Gene3D" id="3.10.110.10">
    <property type="entry name" value="Ubiquitin Conjugating Enzyme"/>
    <property type="match status" value="1"/>
</dbReference>
<name>A0A067PKG2_9AGAM</name>
<reference evidence="7" key="1">
    <citation type="journal article" date="2014" name="Proc. Natl. Acad. Sci. U.S.A.">
        <title>Extensive sampling of basidiomycete genomes demonstrates inadequacy of the white-rot/brown-rot paradigm for wood decay fungi.</title>
        <authorList>
            <person name="Riley R."/>
            <person name="Salamov A.A."/>
            <person name="Brown D.W."/>
            <person name="Nagy L.G."/>
            <person name="Floudas D."/>
            <person name="Held B.W."/>
            <person name="Levasseur A."/>
            <person name="Lombard V."/>
            <person name="Morin E."/>
            <person name="Otillar R."/>
            <person name="Lindquist E.A."/>
            <person name="Sun H."/>
            <person name="LaButti K.M."/>
            <person name="Schmutz J."/>
            <person name="Jabbour D."/>
            <person name="Luo H."/>
            <person name="Baker S.E."/>
            <person name="Pisabarro A.G."/>
            <person name="Walton J.D."/>
            <person name="Blanchette R.A."/>
            <person name="Henrissat B."/>
            <person name="Martin F."/>
            <person name="Cullen D."/>
            <person name="Hibbett D.S."/>
            <person name="Grigoriev I.V."/>
        </authorList>
    </citation>
    <scope>NUCLEOTIDE SEQUENCE [LARGE SCALE GENOMIC DNA]</scope>
    <source>
        <strain evidence="7">MUCL 33604</strain>
    </source>
</reference>
<dbReference type="Pfam" id="PF00179">
    <property type="entry name" value="UQ_con"/>
    <property type="match status" value="1"/>
</dbReference>
<dbReference type="HOGENOM" id="CLU_240563_0_0_1"/>
<dbReference type="SUPFAM" id="SSF54495">
    <property type="entry name" value="UBC-like"/>
    <property type="match status" value="1"/>
</dbReference>
<evidence type="ECO:0000259" key="3">
    <source>
        <dbReference type="PROSITE" id="PS50127"/>
    </source>
</evidence>
<dbReference type="SUPFAM" id="SSF53300">
    <property type="entry name" value="vWA-like"/>
    <property type="match status" value="1"/>
</dbReference>
<dbReference type="InterPro" id="IPR050113">
    <property type="entry name" value="Ub_conjugating_enzyme"/>
</dbReference>
<dbReference type="Gene3D" id="3.40.50.410">
    <property type="entry name" value="von Willebrand factor, type A domain"/>
    <property type="match status" value="1"/>
</dbReference>
<evidence type="ECO:0000313" key="6">
    <source>
        <dbReference type="EMBL" id="KDQ55403.1"/>
    </source>
</evidence>
<organism evidence="6 7">
    <name type="scientific">Jaapia argillacea MUCL 33604</name>
    <dbReference type="NCBI Taxonomy" id="933084"/>
    <lineage>
        <taxon>Eukaryota</taxon>
        <taxon>Fungi</taxon>
        <taxon>Dikarya</taxon>
        <taxon>Basidiomycota</taxon>
        <taxon>Agaricomycotina</taxon>
        <taxon>Agaricomycetes</taxon>
        <taxon>Agaricomycetidae</taxon>
        <taxon>Jaapiales</taxon>
        <taxon>Jaapiaceae</taxon>
        <taxon>Jaapia</taxon>
    </lineage>
</organism>
<evidence type="ECO:0000256" key="1">
    <source>
        <dbReference type="ARBA" id="ARBA00022786"/>
    </source>
</evidence>
<feature type="domain" description="U-box" evidence="5">
    <location>
        <begin position="995"/>
        <end position="1068"/>
    </location>
</feature>
<dbReference type="SUPFAM" id="SSF57850">
    <property type="entry name" value="RING/U-box"/>
    <property type="match status" value="1"/>
</dbReference>
<dbReference type="Pfam" id="PF13519">
    <property type="entry name" value="VWA_2"/>
    <property type="match status" value="1"/>
</dbReference>
<dbReference type="SMART" id="SM00504">
    <property type="entry name" value="Ubox"/>
    <property type="match status" value="1"/>
</dbReference>
<dbReference type="CDD" id="cd00198">
    <property type="entry name" value="vWFA"/>
    <property type="match status" value="1"/>
</dbReference>